<dbReference type="InParanoid" id="A0A6C2YWH2"/>
<dbReference type="RefSeq" id="WP_162660936.1">
    <property type="nucleotide sequence ID" value="NZ_LR593887.1"/>
</dbReference>
<dbReference type="PANTHER" id="PTHR34512">
    <property type="entry name" value="CELL SURFACE PROTEIN"/>
    <property type="match status" value="1"/>
</dbReference>
<reference evidence="3" key="1">
    <citation type="submission" date="2019-04" db="EMBL/GenBank/DDBJ databases">
        <authorList>
            <consortium name="Science for Life Laboratories"/>
        </authorList>
    </citation>
    <scope>NUCLEOTIDE SEQUENCE</scope>
    <source>
        <strain evidence="3">MBLW1</strain>
    </source>
</reference>
<evidence type="ECO:0000256" key="1">
    <source>
        <dbReference type="SAM" id="SignalP"/>
    </source>
</evidence>
<dbReference type="Gene3D" id="2.130.10.10">
    <property type="entry name" value="YVTN repeat-like/Quinoprotein amine dehydrogenase"/>
    <property type="match status" value="1"/>
</dbReference>
<name>A0A6C2YWH2_9BACT</name>
<organism evidence="3">
    <name type="scientific">Tuwongella immobilis</name>
    <dbReference type="NCBI Taxonomy" id="692036"/>
    <lineage>
        <taxon>Bacteria</taxon>
        <taxon>Pseudomonadati</taxon>
        <taxon>Planctomycetota</taxon>
        <taxon>Planctomycetia</taxon>
        <taxon>Gemmatales</taxon>
        <taxon>Gemmataceae</taxon>
        <taxon>Tuwongella</taxon>
    </lineage>
</organism>
<accession>A0A6C2YWH2</accession>
<protein>
    <recommendedName>
        <fullName evidence="2">Pyrrolo-quinoline quinone repeat domain-containing protein</fullName>
    </recommendedName>
</protein>
<evidence type="ECO:0000313" key="4">
    <source>
        <dbReference type="Proteomes" id="UP000464378"/>
    </source>
</evidence>
<dbReference type="AlphaFoldDB" id="A0A6C2YWH2"/>
<dbReference type="InterPro" id="IPR011047">
    <property type="entry name" value="Quinoprotein_ADH-like_sf"/>
</dbReference>
<dbReference type="Proteomes" id="UP000464378">
    <property type="component" value="Chromosome"/>
</dbReference>
<keyword evidence="4" id="KW-1185">Reference proteome</keyword>
<keyword evidence="1" id="KW-0732">Signal</keyword>
<dbReference type="PANTHER" id="PTHR34512:SF30">
    <property type="entry name" value="OUTER MEMBRANE PROTEIN ASSEMBLY FACTOR BAMB"/>
    <property type="match status" value="1"/>
</dbReference>
<dbReference type="Pfam" id="PF13360">
    <property type="entry name" value="PQQ_2"/>
    <property type="match status" value="2"/>
</dbReference>
<sequence>MRQLLRRVLVLGAMLGITATIQAEDWPQWLGTKRDAIWRETGIVDQFPASGLKPTWKVSIGQGYAGPAVAAGKVFVTDRVLNRGSANPANPFDSKTPVGGVERVLCLNEQTGEIIWKHEYPCTYRISYASGPRCTPTVDGDFVYTLGAMGDLFCLETATGKVVWSKNFIKDFGAEPPVWGFSSHPLVDGNKLICLVGGSQGRLVMAFDKRTGETIWKGHSCIGDFGYAPPVIYQVGQTRQLIIWHPQAVMGLDPETGKKFWQVPFESKFALTAPMARYDDGRLFVTAFYNGPLMLKLDTDKPGASILWKGKSNSERPDKTDGLHSIMPTPLFHGDTIYGICSYGELRGLDANTGKRLWADMRAASPDGEPLRWGNAFLVENGDRVFLFNERGELIIAKLSREGYTELSRTKLLEPTNKMAPGRPAVVWMHPAFANKAVIARNDQEIVRYSLAK</sequence>
<dbReference type="EMBL" id="LR586016">
    <property type="protein sequence ID" value="VIP05741.1"/>
    <property type="molecule type" value="Genomic_DNA"/>
</dbReference>
<proteinExistence type="predicted"/>
<feature type="chain" id="PRO_5036383956" description="Pyrrolo-quinoline quinone repeat domain-containing protein" evidence="1">
    <location>
        <begin position="24"/>
        <end position="453"/>
    </location>
</feature>
<evidence type="ECO:0000259" key="2">
    <source>
        <dbReference type="Pfam" id="PF13360"/>
    </source>
</evidence>
<evidence type="ECO:0000313" key="3">
    <source>
        <dbReference type="EMBL" id="VIP05741.1"/>
    </source>
</evidence>
<dbReference type="SUPFAM" id="SSF50998">
    <property type="entry name" value="Quinoprotein alcohol dehydrogenase-like"/>
    <property type="match status" value="1"/>
</dbReference>
<feature type="signal peptide" evidence="1">
    <location>
        <begin position="1"/>
        <end position="23"/>
    </location>
</feature>
<dbReference type="EMBL" id="LR593887">
    <property type="protein sequence ID" value="VTS08838.1"/>
    <property type="molecule type" value="Genomic_DNA"/>
</dbReference>
<dbReference type="KEGG" id="tim:GMBLW1_34520"/>
<dbReference type="InterPro" id="IPR002372">
    <property type="entry name" value="PQQ_rpt_dom"/>
</dbReference>
<feature type="domain" description="Pyrrolo-quinoline quinone repeat" evidence="2">
    <location>
        <begin position="249"/>
        <end position="442"/>
    </location>
</feature>
<gene>
    <name evidence="3" type="ORF">GMBLW1_34520</name>
</gene>
<feature type="domain" description="Pyrrolo-quinoline quinone repeat" evidence="2">
    <location>
        <begin position="102"/>
        <end position="219"/>
    </location>
</feature>
<dbReference type="InterPro" id="IPR015943">
    <property type="entry name" value="WD40/YVTN_repeat-like_dom_sf"/>
</dbReference>